<evidence type="ECO:0000313" key="1">
    <source>
        <dbReference type="EMBL" id="KAK4243619.1"/>
    </source>
</evidence>
<accession>A0AAN7HKQ4</accession>
<gene>
    <name evidence="1" type="ORF">C7999DRAFT_44605</name>
</gene>
<name>A0AAN7HKQ4_9PEZI</name>
<protein>
    <submittedName>
        <fullName evidence="1">Uncharacterized protein</fullName>
    </submittedName>
</protein>
<dbReference type="EMBL" id="MU857796">
    <property type="protein sequence ID" value="KAK4243619.1"/>
    <property type="molecule type" value="Genomic_DNA"/>
</dbReference>
<comment type="caution">
    <text evidence="1">The sequence shown here is derived from an EMBL/GenBank/DDBJ whole genome shotgun (WGS) entry which is preliminary data.</text>
</comment>
<organism evidence="1 2">
    <name type="scientific">Corynascus novoguineensis</name>
    <dbReference type="NCBI Taxonomy" id="1126955"/>
    <lineage>
        <taxon>Eukaryota</taxon>
        <taxon>Fungi</taxon>
        <taxon>Dikarya</taxon>
        <taxon>Ascomycota</taxon>
        <taxon>Pezizomycotina</taxon>
        <taxon>Sordariomycetes</taxon>
        <taxon>Sordariomycetidae</taxon>
        <taxon>Sordariales</taxon>
        <taxon>Chaetomiaceae</taxon>
        <taxon>Corynascus</taxon>
    </lineage>
</organism>
<reference evidence="1" key="1">
    <citation type="journal article" date="2023" name="Mol. Phylogenet. Evol.">
        <title>Genome-scale phylogeny and comparative genomics of the fungal order Sordariales.</title>
        <authorList>
            <person name="Hensen N."/>
            <person name="Bonometti L."/>
            <person name="Westerberg I."/>
            <person name="Brannstrom I.O."/>
            <person name="Guillou S."/>
            <person name="Cros-Aarteil S."/>
            <person name="Calhoun S."/>
            <person name="Haridas S."/>
            <person name="Kuo A."/>
            <person name="Mondo S."/>
            <person name="Pangilinan J."/>
            <person name="Riley R."/>
            <person name="LaButti K."/>
            <person name="Andreopoulos B."/>
            <person name="Lipzen A."/>
            <person name="Chen C."/>
            <person name="Yan M."/>
            <person name="Daum C."/>
            <person name="Ng V."/>
            <person name="Clum A."/>
            <person name="Steindorff A."/>
            <person name="Ohm R.A."/>
            <person name="Martin F."/>
            <person name="Silar P."/>
            <person name="Natvig D.O."/>
            <person name="Lalanne C."/>
            <person name="Gautier V."/>
            <person name="Ament-Velasquez S.L."/>
            <person name="Kruys A."/>
            <person name="Hutchinson M.I."/>
            <person name="Powell A.J."/>
            <person name="Barry K."/>
            <person name="Miller A.N."/>
            <person name="Grigoriev I.V."/>
            <person name="Debuchy R."/>
            <person name="Gladieux P."/>
            <person name="Hiltunen Thoren M."/>
            <person name="Johannesson H."/>
        </authorList>
    </citation>
    <scope>NUCLEOTIDE SEQUENCE</scope>
    <source>
        <strain evidence="1">CBS 359.72</strain>
    </source>
</reference>
<evidence type="ECO:0000313" key="2">
    <source>
        <dbReference type="Proteomes" id="UP001303647"/>
    </source>
</evidence>
<dbReference type="AlphaFoldDB" id="A0AAN7HKQ4"/>
<keyword evidence="2" id="KW-1185">Reference proteome</keyword>
<sequence length="192" mass="22028">MSIITGPRLNRLWQDAQIKPEWAVNRLWEYLFNHVFFKEDSFILRRVDLVVEMMDSRATTMGIMLVLQEQRVNILHSMTEEVEYRVFAAACAFHVATGLEHIWIMTCVHTAARLCIFSASSEFLIPFVPSDVGWGIPKDQCLESSTHGREILEGLESLRPVSATLPANWHDNEVTQLDARRRRANVEEGVSD</sequence>
<proteinExistence type="predicted"/>
<dbReference type="Proteomes" id="UP001303647">
    <property type="component" value="Unassembled WGS sequence"/>
</dbReference>
<reference evidence="1" key="2">
    <citation type="submission" date="2023-05" db="EMBL/GenBank/DDBJ databases">
        <authorList>
            <consortium name="Lawrence Berkeley National Laboratory"/>
            <person name="Steindorff A."/>
            <person name="Hensen N."/>
            <person name="Bonometti L."/>
            <person name="Westerberg I."/>
            <person name="Brannstrom I.O."/>
            <person name="Guillou S."/>
            <person name="Cros-Aarteil S."/>
            <person name="Calhoun S."/>
            <person name="Haridas S."/>
            <person name="Kuo A."/>
            <person name="Mondo S."/>
            <person name="Pangilinan J."/>
            <person name="Riley R."/>
            <person name="Labutti K."/>
            <person name="Andreopoulos B."/>
            <person name="Lipzen A."/>
            <person name="Chen C."/>
            <person name="Yanf M."/>
            <person name="Daum C."/>
            <person name="Ng V."/>
            <person name="Clum A."/>
            <person name="Ohm R."/>
            <person name="Martin F."/>
            <person name="Silar P."/>
            <person name="Natvig D."/>
            <person name="Lalanne C."/>
            <person name="Gautier V."/>
            <person name="Ament-Velasquez S.L."/>
            <person name="Kruys A."/>
            <person name="Hutchinson M.I."/>
            <person name="Powell A.J."/>
            <person name="Barry K."/>
            <person name="Miller A.N."/>
            <person name="Grigoriev I.V."/>
            <person name="Debuchy R."/>
            <person name="Gladieux P."/>
            <person name="Thoren M.H."/>
            <person name="Johannesson H."/>
        </authorList>
    </citation>
    <scope>NUCLEOTIDE SEQUENCE</scope>
    <source>
        <strain evidence="1">CBS 359.72</strain>
    </source>
</reference>